<dbReference type="OrthoDB" id="9425590at2759"/>
<feature type="domain" description="Peptidase S1" evidence="13">
    <location>
        <begin position="229"/>
        <end position="364"/>
    </location>
</feature>
<dbReference type="InterPro" id="IPR001254">
    <property type="entry name" value="Trypsin_dom"/>
</dbReference>
<evidence type="ECO:0000256" key="1">
    <source>
        <dbReference type="ARBA" id="ARBA00004606"/>
    </source>
</evidence>
<dbReference type="PROSITE" id="PS50240">
    <property type="entry name" value="TRYPSIN_DOM"/>
    <property type="match status" value="1"/>
</dbReference>
<evidence type="ECO:0000256" key="6">
    <source>
        <dbReference type="ARBA" id="ARBA00022968"/>
    </source>
</evidence>
<feature type="transmembrane region" description="Helical" evidence="11">
    <location>
        <begin position="172"/>
        <end position="191"/>
    </location>
</feature>
<evidence type="ECO:0000256" key="9">
    <source>
        <dbReference type="ARBA" id="ARBA00023157"/>
    </source>
</evidence>
<keyword evidence="3 11" id="KW-0812">Transmembrane</keyword>
<dbReference type="PROSITE" id="PS50024">
    <property type="entry name" value="SEA"/>
    <property type="match status" value="1"/>
</dbReference>
<organism evidence="14 15">
    <name type="scientific">Bambusicola thoracicus</name>
    <name type="common">Chinese bamboo-partridge</name>
    <name type="synonym">Perdix thoracica</name>
    <dbReference type="NCBI Taxonomy" id="9083"/>
    <lineage>
        <taxon>Eukaryota</taxon>
        <taxon>Metazoa</taxon>
        <taxon>Chordata</taxon>
        <taxon>Craniata</taxon>
        <taxon>Vertebrata</taxon>
        <taxon>Euteleostomi</taxon>
        <taxon>Archelosauria</taxon>
        <taxon>Archosauria</taxon>
        <taxon>Dinosauria</taxon>
        <taxon>Saurischia</taxon>
        <taxon>Theropoda</taxon>
        <taxon>Coelurosauria</taxon>
        <taxon>Aves</taxon>
        <taxon>Neognathae</taxon>
        <taxon>Galloanserae</taxon>
        <taxon>Galliformes</taxon>
        <taxon>Phasianidae</taxon>
        <taxon>Perdicinae</taxon>
        <taxon>Bambusicola</taxon>
    </lineage>
</organism>
<evidence type="ECO:0000256" key="11">
    <source>
        <dbReference type="SAM" id="Phobius"/>
    </source>
</evidence>
<comment type="similarity">
    <text evidence="10">Belongs to the peptidase S1 family. CLIP subfamily.</text>
</comment>
<name>A0A2P4TEG9_BAMTH</name>
<sequence>LNFYIFSFPMQILTQMDSGGRNVKPWKIAVIVVSVIIGLALIIGLISYFLCHLDQDRYYNATFLITNVPYDLQYGRQTTEEFRYLSQEIENMMSRVFKGSFLSRKYVRSHVVALSPDPGGVLVSVALVFKFASADSKATSWSHVNSVLRRRLEISSTFLNVDQSTIKLTGKWLRFVFIAWNLFLILCYFSIMSFTSLCKYMQFLFSSFPVSELCFELRQEKCILWPCTLKLNKENGDNLLNNFRHFNLMVGFSFGYGWGALRNDGPSVNQLRQAEVKIISTAVCNRPQVYAGAITPGMLCAGYLEGRVDACQGDSGGPLVHANSRGIWYLVGIVSWGDECGKADKPGVYTRVTAYRDWIASKTGI</sequence>
<dbReference type="SMART" id="SM00020">
    <property type="entry name" value="Tryp_SPc"/>
    <property type="match status" value="1"/>
</dbReference>
<dbReference type="InterPro" id="IPR009003">
    <property type="entry name" value="Peptidase_S1_PA"/>
</dbReference>
<evidence type="ECO:0000256" key="7">
    <source>
        <dbReference type="ARBA" id="ARBA00022989"/>
    </source>
</evidence>
<evidence type="ECO:0000256" key="3">
    <source>
        <dbReference type="ARBA" id="ARBA00022692"/>
    </source>
</evidence>
<keyword evidence="4" id="KW-0378">Hydrolase</keyword>
<feature type="transmembrane region" description="Helical" evidence="11">
    <location>
        <begin position="28"/>
        <end position="51"/>
    </location>
</feature>
<protein>
    <recommendedName>
        <fullName evidence="16">Transmembrane protease serine</fullName>
    </recommendedName>
</protein>
<proteinExistence type="inferred from homology"/>
<keyword evidence="8 11" id="KW-0472">Membrane</keyword>
<evidence type="ECO:0000313" key="15">
    <source>
        <dbReference type="Proteomes" id="UP000237246"/>
    </source>
</evidence>
<dbReference type="CDD" id="cd00190">
    <property type="entry name" value="Tryp_SPc"/>
    <property type="match status" value="1"/>
</dbReference>
<dbReference type="GO" id="GO:0004252">
    <property type="term" value="F:serine-type endopeptidase activity"/>
    <property type="evidence" value="ECO:0007669"/>
    <property type="project" value="InterPro"/>
</dbReference>
<dbReference type="PANTHER" id="PTHR24252:SF17">
    <property type="entry name" value="SUPPRESSOR OF TUMORIGENICITY 14 PROTEIN HOMOLOG-RELATED"/>
    <property type="match status" value="1"/>
</dbReference>
<keyword evidence="2" id="KW-0645">Protease</keyword>
<comment type="caution">
    <text evidence="14">The sequence shown here is derived from an EMBL/GenBank/DDBJ whole genome shotgun (WGS) entry which is preliminary data.</text>
</comment>
<reference evidence="14 15" key="1">
    <citation type="submission" date="2018-01" db="EMBL/GenBank/DDBJ databases">
        <title>Comparison of the Chinese Bamboo Partridge and Red Junglefowl genome sequences highlights the importance of demography in genome evolution.</title>
        <authorList>
            <person name="Tiley G.P."/>
            <person name="Kimball R.T."/>
            <person name="Braun E.L."/>
            <person name="Burleigh J.G."/>
        </authorList>
    </citation>
    <scope>NUCLEOTIDE SEQUENCE [LARGE SCALE GENOMIC DNA]</scope>
    <source>
        <strain evidence="14">RTK389</strain>
        <tissue evidence="14">Blood</tissue>
    </source>
</reference>
<evidence type="ECO:0000259" key="12">
    <source>
        <dbReference type="PROSITE" id="PS50024"/>
    </source>
</evidence>
<keyword evidence="7 11" id="KW-1133">Transmembrane helix</keyword>
<evidence type="ECO:0000256" key="10">
    <source>
        <dbReference type="ARBA" id="ARBA00024195"/>
    </source>
</evidence>
<dbReference type="InterPro" id="IPR000082">
    <property type="entry name" value="SEA_dom"/>
</dbReference>
<dbReference type="GO" id="GO:0016020">
    <property type="term" value="C:membrane"/>
    <property type="evidence" value="ECO:0007669"/>
    <property type="project" value="UniProtKB-SubCell"/>
</dbReference>
<comment type="subcellular location">
    <subcellularLocation>
        <location evidence="1">Membrane</location>
        <topology evidence="1">Single-pass type II membrane protein</topology>
    </subcellularLocation>
</comment>
<dbReference type="InterPro" id="IPR043504">
    <property type="entry name" value="Peptidase_S1_PA_chymotrypsin"/>
</dbReference>
<dbReference type="Pfam" id="PF01390">
    <property type="entry name" value="SEA"/>
    <property type="match status" value="1"/>
</dbReference>
<evidence type="ECO:0008006" key="16">
    <source>
        <dbReference type="Google" id="ProtNLM"/>
    </source>
</evidence>
<evidence type="ECO:0000256" key="5">
    <source>
        <dbReference type="ARBA" id="ARBA00022825"/>
    </source>
</evidence>
<dbReference type="Pfam" id="PF00089">
    <property type="entry name" value="Trypsin"/>
    <property type="match status" value="1"/>
</dbReference>
<dbReference type="SUPFAM" id="SSF82671">
    <property type="entry name" value="SEA domain"/>
    <property type="match status" value="1"/>
</dbReference>
<dbReference type="InterPro" id="IPR033116">
    <property type="entry name" value="TRYPSIN_SER"/>
</dbReference>
<dbReference type="Gene3D" id="2.40.10.10">
    <property type="entry name" value="Trypsin-like serine proteases"/>
    <property type="match status" value="1"/>
</dbReference>
<evidence type="ECO:0000256" key="4">
    <source>
        <dbReference type="ARBA" id="ARBA00022801"/>
    </source>
</evidence>
<evidence type="ECO:0000256" key="8">
    <source>
        <dbReference type="ARBA" id="ARBA00023136"/>
    </source>
</evidence>
<gene>
    <name evidence="14" type="ORF">CIB84_001534</name>
</gene>
<dbReference type="EMBL" id="PPHD01001359">
    <property type="protein sequence ID" value="POI34714.1"/>
    <property type="molecule type" value="Genomic_DNA"/>
</dbReference>
<evidence type="ECO:0000256" key="2">
    <source>
        <dbReference type="ARBA" id="ARBA00022670"/>
    </source>
</evidence>
<accession>A0A2P4TEG9</accession>
<dbReference type="InterPro" id="IPR036364">
    <property type="entry name" value="SEA_dom_sf"/>
</dbReference>
<feature type="non-terminal residue" evidence="14">
    <location>
        <position position="1"/>
    </location>
</feature>
<dbReference type="GO" id="GO:0006508">
    <property type="term" value="P:proteolysis"/>
    <property type="evidence" value="ECO:0007669"/>
    <property type="project" value="UniProtKB-KW"/>
</dbReference>
<keyword evidence="5" id="KW-0720">Serine protease</keyword>
<dbReference type="PANTHER" id="PTHR24252">
    <property type="entry name" value="ACROSIN-RELATED"/>
    <property type="match status" value="1"/>
</dbReference>
<evidence type="ECO:0000313" key="14">
    <source>
        <dbReference type="EMBL" id="POI34714.1"/>
    </source>
</evidence>
<dbReference type="PROSITE" id="PS00135">
    <property type="entry name" value="TRYPSIN_SER"/>
    <property type="match status" value="1"/>
</dbReference>
<keyword evidence="9" id="KW-1015">Disulfide bond</keyword>
<dbReference type="Gene3D" id="3.30.70.960">
    <property type="entry name" value="SEA domain"/>
    <property type="match status" value="1"/>
</dbReference>
<dbReference type="Proteomes" id="UP000237246">
    <property type="component" value="Unassembled WGS sequence"/>
</dbReference>
<evidence type="ECO:0000259" key="13">
    <source>
        <dbReference type="PROSITE" id="PS50240"/>
    </source>
</evidence>
<dbReference type="FunFam" id="2.40.10.10:FF:000002">
    <property type="entry name" value="Transmembrane protease serine"/>
    <property type="match status" value="1"/>
</dbReference>
<keyword evidence="15" id="KW-1185">Reference proteome</keyword>
<dbReference type="AlphaFoldDB" id="A0A2P4TEG9"/>
<keyword evidence="6" id="KW-0735">Signal-anchor</keyword>
<feature type="domain" description="SEA" evidence="12">
    <location>
        <begin position="55"/>
        <end position="173"/>
    </location>
</feature>
<dbReference type="SUPFAM" id="SSF50494">
    <property type="entry name" value="Trypsin-like serine proteases"/>
    <property type="match status" value="1"/>
</dbReference>